<keyword evidence="3" id="KW-1185">Reference proteome</keyword>
<reference evidence="2 3" key="1">
    <citation type="journal article" date="2012" name="New Phytol.">
        <title>Insight into trade-off between wood decay and parasitism from the genome of a fungal forest pathogen.</title>
        <authorList>
            <person name="Olson A."/>
            <person name="Aerts A."/>
            <person name="Asiegbu F."/>
            <person name="Belbahri L."/>
            <person name="Bouzid O."/>
            <person name="Broberg A."/>
            <person name="Canback B."/>
            <person name="Coutinho P.M."/>
            <person name="Cullen D."/>
            <person name="Dalman K."/>
            <person name="Deflorio G."/>
            <person name="van Diepen L.T."/>
            <person name="Dunand C."/>
            <person name="Duplessis S."/>
            <person name="Durling M."/>
            <person name="Gonthier P."/>
            <person name="Grimwood J."/>
            <person name="Fossdal C.G."/>
            <person name="Hansson D."/>
            <person name="Henrissat B."/>
            <person name="Hietala A."/>
            <person name="Himmelstrand K."/>
            <person name="Hoffmeister D."/>
            <person name="Hogberg N."/>
            <person name="James T.Y."/>
            <person name="Karlsson M."/>
            <person name="Kohler A."/>
            <person name="Kues U."/>
            <person name="Lee Y.H."/>
            <person name="Lin Y.C."/>
            <person name="Lind M."/>
            <person name="Lindquist E."/>
            <person name="Lombard V."/>
            <person name="Lucas S."/>
            <person name="Lunden K."/>
            <person name="Morin E."/>
            <person name="Murat C."/>
            <person name="Park J."/>
            <person name="Raffaello T."/>
            <person name="Rouze P."/>
            <person name="Salamov A."/>
            <person name="Schmutz J."/>
            <person name="Solheim H."/>
            <person name="Stahlberg J."/>
            <person name="Velez H."/>
            <person name="de Vries R.P."/>
            <person name="Wiebenga A."/>
            <person name="Woodward S."/>
            <person name="Yakovlev I."/>
            <person name="Garbelotto M."/>
            <person name="Martin F."/>
            <person name="Grigoriev I.V."/>
            <person name="Stenlid J."/>
        </authorList>
    </citation>
    <scope>NUCLEOTIDE SEQUENCE [LARGE SCALE GENOMIC DNA]</scope>
    <source>
        <strain evidence="2 3">TC 32-1</strain>
    </source>
</reference>
<dbReference type="KEGG" id="hir:HETIRDRAFT_481618"/>
<sequence length="760" mass="82161">MLHDGHFSSHRVAHKAPDPSSLSYHTPTAQAAPALDMTPACAPAEPVLEWDWDVEHDDRKREAKADAAQHNAQPFLVDRKILKDVVREKMECEVARITFLSSGTFHKAYLVTLTDRREVIARVARRFMPRLKSESEVATMAYVRTHTNIPVPTVYFYDSNPYNRLGGEYILMSRAKGVPLSTVYHSLPHSTLIALLDNIAALVIPLFAHRFSAVGSLYFGPSPGASSPQPLQAGSSIPTPTLTSVYFSFGVMSPLSPAALAAQTPRSAPPHPEPYPYPAFPSSPEFHVGQIISWPFFGSNRGDLAHPAEIDRGPWRSARAYLDACGAREVRGVIRENEGKAAPHRLHLDPDEIRASRHHHLQAVPEDESDESDEWELEESEEEWDGPGDAMYRDYRRMQRSTFLVAHLHQREAIVREEMARWVRMMERLAVGVGAGVDPGGGGGGGGGEEAFGLDCHDLSLENVFVDEHDHSKITCVIDWESTTTRPLWACAHLPVFLQSSPFTARLFREAVAKLAEGAPAPPSSSSVASAPPLGALAAEWLRWEALGAPLRLAHRCVEWDGWEEGLVASILGAEEHEDAWARDALADAARAAAAAAAAVAVADGSAGATVMATAAATVTASRGGGFESEGEGSDGEGPGGAGHHGAHGHGHGQHNGHGKGRAHGKGARRGADDVLRPHGEERRRRLPLRGLAPATAEEKEREKALAATGDFCGGRGGELGRRLEALLTVNGNGDGSVRREDVKWEGGGGEEREYEAERE</sequence>
<dbReference type="HOGENOM" id="CLU_026727_0_0_1"/>
<evidence type="ECO:0008006" key="4">
    <source>
        <dbReference type="Google" id="ProtNLM"/>
    </source>
</evidence>
<accession>W4JTA4</accession>
<feature type="region of interest" description="Disordered" evidence="1">
    <location>
        <begin position="622"/>
        <end position="700"/>
    </location>
</feature>
<feature type="compositionally biased region" description="Basic residues" evidence="1">
    <location>
        <begin position="645"/>
        <end position="669"/>
    </location>
</feature>
<dbReference type="PANTHER" id="PTHR21310">
    <property type="entry name" value="AMINOGLYCOSIDE PHOSPHOTRANSFERASE-RELATED-RELATED"/>
    <property type="match status" value="1"/>
</dbReference>
<gene>
    <name evidence="2" type="ORF">HETIRDRAFT_481618</name>
</gene>
<evidence type="ECO:0000313" key="2">
    <source>
        <dbReference type="EMBL" id="ETW76126.1"/>
    </source>
</evidence>
<dbReference type="RefSeq" id="XP_009552344.1">
    <property type="nucleotide sequence ID" value="XM_009554049.1"/>
</dbReference>
<dbReference type="EMBL" id="KI925465">
    <property type="protein sequence ID" value="ETW76126.1"/>
    <property type="molecule type" value="Genomic_DNA"/>
</dbReference>
<feature type="region of interest" description="Disordered" evidence="1">
    <location>
        <begin position="731"/>
        <end position="760"/>
    </location>
</feature>
<dbReference type="AlphaFoldDB" id="W4JTA4"/>
<proteinExistence type="predicted"/>
<dbReference type="PANTHER" id="PTHR21310:SF13">
    <property type="entry name" value="AMINOGLYCOSIDE PHOSPHOTRANSFERASE DOMAIN-CONTAINING PROTEIN"/>
    <property type="match status" value="1"/>
</dbReference>
<evidence type="ECO:0000256" key="1">
    <source>
        <dbReference type="SAM" id="MobiDB-lite"/>
    </source>
</evidence>
<feature type="compositionally biased region" description="Basic and acidic residues" evidence="1">
    <location>
        <begin position="737"/>
        <end position="760"/>
    </location>
</feature>
<dbReference type="InterPro" id="IPR051678">
    <property type="entry name" value="AGP_Transferase"/>
</dbReference>
<feature type="compositionally biased region" description="Acidic residues" evidence="1">
    <location>
        <begin position="365"/>
        <end position="386"/>
    </location>
</feature>
<dbReference type="InParanoid" id="W4JTA4"/>
<name>W4JTA4_HETIT</name>
<feature type="compositionally biased region" description="Basic and acidic residues" evidence="1">
    <location>
        <begin position="670"/>
        <end position="684"/>
    </location>
</feature>
<dbReference type="eggNOG" id="ENOG502RXBQ">
    <property type="taxonomic scope" value="Eukaryota"/>
</dbReference>
<dbReference type="GeneID" id="20677982"/>
<feature type="region of interest" description="Disordered" evidence="1">
    <location>
        <begin position="362"/>
        <end position="388"/>
    </location>
</feature>
<dbReference type="Proteomes" id="UP000030671">
    <property type="component" value="Unassembled WGS sequence"/>
</dbReference>
<evidence type="ECO:0000313" key="3">
    <source>
        <dbReference type="Proteomes" id="UP000030671"/>
    </source>
</evidence>
<protein>
    <recommendedName>
        <fullName evidence="4">Aminoglycoside phosphotransferase domain-containing protein</fullName>
    </recommendedName>
</protein>
<feature type="region of interest" description="Disordered" evidence="1">
    <location>
        <begin position="1"/>
        <end position="26"/>
    </location>
</feature>
<organism evidence="2 3">
    <name type="scientific">Heterobasidion irregulare (strain TC 32-1)</name>
    <dbReference type="NCBI Taxonomy" id="747525"/>
    <lineage>
        <taxon>Eukaryota</taxon>
        <taxon>Fungi</taxon>
        <taxon>Dikarya</taxon>
        <taxon>Basidiomycota</taxon>
        <taxon>Agaricomycotina</taxon>
        <taxon>Agaricomycetes</taxon>
        <taxon>Russulales</taxon>
        <taxon>Bondarzewiaceae</taxon>
        <taxon>Heterobasidion</taxon>
        <taxon>Heterobasidion annosum species complex</taxon>
    </lineage>
</organism>
<dbReference type="OrthoDB" id="10003767at2759"/>
<dbReference type="InterPro" id="IPR011009">
    <property type="entry name" value="Kinase-like_dom_sf"/>
</dbReference>
<dbReference type="SUPFAM" id="SSF56112">
    <property type="entry name" value="Protein kinase-like (PK-like)"/>
    <property type="match status" value="1"/>
</dbReference>